<feature type="non-terminal residue" evidence="1">
    <location>
        <position position="184"/>
    </location>
</feature>
<dbReference type="VEuPathDB" id="FungiDB:C5L36_0C10620"/>
<name>A0A099NRD4_PICKU</name>
<organism evidence="1 2">
    <name type="scientific">Pichia kudriavzevii</name>
    <name type="common">Yeast</name>
    <name type="synonym">Issatchenkia orientalis</name>
    <dbReference type="NCBI Taxonomy" id="4909"/>
    <lineage>
        <taxon>Eukaryota</taxon>
        <taxon>Fungi</taxon>
        <taxon>Dikarya</taxon>
        <taxon>Ascomycota</taxon>
        <taxon>Saccharomycotina</taxon>
        <taxon>Pichiomycetes</taxon>
        <taxon>Pichiales</taxon>
        <taxon>Pichiaceae</taxon>
        <taxon>Pichia</taxon>
    </lineage>
</organism>
<gene>
    <name evidence="1" type="ORF">JL09_g6218</name>
</gene>
<accession>A0A099NRD4</accession>
<dbReference type="EMBL" id="JQFK01001440">
    <property type="protein sequence ID" value="KGK34634.1"/>
    <property type="molecule type" value="Genomic_DNA"/>
</dbReference>
<dbReference type="Proteomes" id="UP000029867">
    <property type="component" value="Unassembled WGS sequence"/>
</dbReference>
<dbReference type="AlphaFoldDB" id="A0A099NRD4"/>
<evidence type="ECO:0000313" key="2">
    <source>
        <dbReference type="Proteomes" id="UP000029867"/>
    </source>
</evidence>
<protein>
    <submittedName>
        <fullName evidence="1">Uncharacterized protein</fullName>
    </submittedName>
</protein>
<sequence>MKTLEDSYNEENDKENILLGILNNILTIVMSTNDKNTILKLNDILSPIISSIMDNALLDFLELTIELVEELTNRSENVSHLDEVINSFKNFGFDYYEYYESYFVSCYCYGNLEERSSVTNLIKWILSENPYGYESDDSEFISFLSNIVVEMVLSCSENENDGGLSDEVFNKILQMIYNSAEDKQ</sequence>
<comment type="caution">
    <text evidence="1">The sequence shown here is derived from an EMBL/GenBank/DDBJ whole genome shotgun (WGS) entry which is preliminary data.</text>
</comment>
<proteinExistence type="predicted"/>
<reference evidence="2" key="1">
    <citation type="journal article" date="2014" name="Microb. Cell Fact.">
        <title>Exploiting Issatchenkia orientalis SD108 for succinic acid production.</title>
        <authorList>
            <person name="Xiao H."/>
            <person name="Shao Z."/>
            <person name="Jiang Y."/>
            <person name="Dole S."/>
            <person name="Zhao H."/>
        </authorList>
    </citation>
    <scope>NUCLEOTIDE SEQUENCE [LARGE SCALE GENOMIC DNA]</scope>
    <source>
        <strain evidence="2">SD108</strain>
    </source>
</reference>
<dbReference type="HOGENOM" id="CLU_1471586_0_0_1"/>
<evidence type="ECO:0000313" key="1">
    <source>
        <dbReference type="EMBL" id="KGK34634.1"/>
    </source>
</evidence>